<evidence type="ECO:0000313" key="2">
    <source>
        <dbReference type="Proteomes" id="UP000248889"/>
    </source>
</evidence>
<keyword evidence="2" id="KW-1185">Reference proteome</keyword>
<gene>
    <name evidence="1" type="ORF">DN069_06400</name>
</gene>
<sequence length="157" mass="16117">MSRHSIRSGSGSPGRAPDAAAARALGYSAGCRAARRSAALDAGGSRIRRACGPGHASGARVGVLLGALTSFLATTMAERAKFRRAMATRWDERRLDAAARLDLGAHTPSTVDDLAGRPSDRTMPVSTGRGYRCGCAGSPRPTCVLSCSSRTGVSVSA</sequence>
<dbReference type="AlphaFoldDB" id="A0A2X0IT37"/>
<comment type="caution">
    <text evidence="1">The sequence shown here is derived from an EMBL/GenBank/DDBJ whole genome shotgun (WGS) entry which is preliminary data.</text>
</comment>
<accession>A0A2X0IT37</accession>
<organism evidence="1 2">
    <name type="scientific">Streptacidiphilus pinicola</name>
    <dbReference type="NCBI Taxonomy" id="2219663"/>
    <lineage>
        <taxon>Bacteria</taxon>
        <taxon>Bacillati</taxon>
        <taxon>Actinomycetota</taxon>
        <taxon>Actinomycetes</taxon>
        <taxon>Kitasatosporales</taxon>
        <taxon>Streptomycetaceae</taxon>
        <taxon>Streptacidiphilus</taxon>
    </lineage>
</organism>
<protein>
    <submittedName>
        <fullName evidence="1">Uncharacterized protein</fullName>
    </submittedName>
</protein>
<dbReference type="Proteomes" id="UP000248889">
    <property type="component" value="Unassembled WGS sequence"/>
</dbReference>
<name>A0A2X0IT37_9ACTN</name>
<evidence type="ECO:0000313" key="1">
    <source>
        <dbReference type="EMBL" id="RAG86441.1"/>
    </source>
</evidence>
<reference evidence="1 2" key="1">
    <citation type="submission" date="2018-06" db="EMBL/GenBank/DDBJ databases">
        <title>Streptacidiphilus pinicola sp. nov., isolated from pine grove soil.</title>
        <authorList>
            <person name="Roh S.G."/>
            <person name="Park S."/>
            <person name="Kim M.-K."/>
            <person name="Yun B.-R."/>
            <person name="Park J."/>
            <person name="Kim M.J."/>
            <person name="Kim Y.S."/>
            <person name="Kim S.B."/>
        </authorList>
    </citation>
    <scope>NUCLEOTIDE SEQUENCE [LARGE SCALE GENOMIC DNA]</scope>
    <source>
        <strain evidence="1 2">MMS16-CNU450</strain>
    </source>
</reference>
<dbReference type="OrthoDB" id="3401121at2"/>
<proteinExistence type="predicted"/>
<dbReference type="EMBL" id="QKYN01000027">
    <property type="protein sequence ID" value="RAG86441.1"/>
    <property type="molecule type" value="Genomic_DNA"/>
</dbReference>